<dbReference type="InterPro" id="IPR012341">
    <property type="entry name" value="6hp_glycosidase-like_sf"/>
</dbReference>
<proteinExistence type="predicted"/>
<dbReference type="EMBL" id="JADEYP010000008">
    <property type="protein sequence ID" value="MCA5004746.1"/>
    <property type="molecule type" value="Genomic_DNA"/>
</dbReference>
<reference evidence="4" key="1">
    <citation type="submission" date="2020-10" db="EMBL/GenBank/DDBJ databases">
        <authorList>
            <person name="Lu T."/>
            <person name="Wang Q."/>
            <person name="Han X."/>
        </authorList>
    </citation>
    <scope>NUCLEOTIDE SEQUENCE</scope>
    <source>
        <strain evidence="4">WQ 366</strain>
    </source>
</reference>
<name>A0ABS7Z3J1_9SPHI</name>
<dbReference type="SUPFAM" id="SSF48208">
    <property type="entry name" value="Six-hairpin glycosidases"/>
    <property type="match status" value="1"/>
</dbReference>
<dbReference type="GO" id="GO:0016787">
    <property type="term" value="F:hydrolase activity"/>
    <property type="evidence" value="ECO:0007669"/>
    <property type="project" value="UniProtKB-KW"/>
</dbReference>
<keyword evidence="5" id="KW-1185">Reference proteome</keyword>
<feature type="chain" id="PRO_5046504811" evidence="1">
    <location>
        <begin position="21"/>
        <end position="512"/>
    </location>
</feature>
<feature type="signal peptide" evidence="1">
    <location>
        <begin position="1"/>
        <end position="20"/>
    </location>
</feature>
<evidence type="ECO:0000259" key="2">
    <source>
        <dbReference type="Pfam" id="PF03633"/>
    </source>
</evidence>
<dbReference type="Pfam" id="PF03633">
    <property type="entry name" value="Glyco_hydro_65C"/>
    <property type="match status" value="1"/>
</dbReference>
<dbReference type="RefSeq" id="WP_225552133.1">
    <property type="nucleotide sequence ID" value="NZ_JADEYP010000008.1"/>
</dbReference>
<evidence type="ECO:0000313" key="5">
    <source>
        <dbReference type="Proteomes" id="UP001165302"/>
    </source>
</evidence>
<dbReference type="Proteomes" id="UP001165302">
    <property type="component" value="Unassembled WGS sequence"/>
</dbReference>
<organism evidence="4 5">
    <name type="scientific">Sphingobacterium bovistauri</name>
    <dbReference type="NCBI Taxonomy" id="2781959"/>
    <lineage>
        <taxon>Bacteria</taxon>
        <taxon>Pseudomonadati</taxon>
        <taxon>Bacteroidota</taxon>
        <taxon>Sphingobacteriia</taxon>
        <taxon>Sphingobacteriales</taxon>
        <taxon>Sphingobacteriaceae</taxon>
        <taxon>Sphingobacterium</taxon>
    </lineage>
</organism>
<dbReference type="InterPro" id="IPR008928">
    <property type="entry name" value="6-hairpin_glycosidase_sf"/>
</dbReference>
<gene>
    <name evidence="4" type="ORF">IPZ78_06200</name>
</gene>
<feature type="domain" description="Glycoside hydrolase family 65 C-terminal" evidence="2">
    <location>
        <begin position="443"/>
        <end position="497"/>
    </location>
</feature>
<feature type="domain" description="Mannosylglycerate hydrolase MGH1-like glycoside hydrolase" evidence="3">
    <location>
        <begin position="107"/>
        <end position="425"/>
    </location>
</feature>
<evidence type="ECO:0000259" key="3">
    <source>
        <dbReference type="Pfam" id="PF22422"/>
    </source>
</evidence>
<dbReference type="Pfam" id="PF22422">
    <property type="entry name" value="MGH1-like_GH"/>
    <property type="match status" value="1"/>
</dbReference>
<keyword evidence="4" id="KW-0378">Hydrolase</keyword>
<evidence type="ECO:0000313" key="4">
    <source>
        <dbReference type="EMBL" id="MCA5004746.1"/>
    </source>
</evidence>
<protein>
    <submittedName>
        <fullName evidence="4">Glycoside hydrolase</fullName>
    </submittedName>
</protein>
<sequence length="512" mass="59496">MIKKLFILSICYLAPCYAFSQTNLTEKIDNYVSKFNSQDNEAVVNMVPNSRSAEWLKLNIPLVDIPDSAIEQTYYFRWWSYRKHLKQTPEGIIVTEFIEPVKHAGKFNSISCALGHHVYEGRWLRNNDFLKEYIDFWFYHADQGQSRPRFHQFSSWIADAMLQYYKVDNDKHYVLSRLDDLDRDLDTWEKERLLDNGLFWQHDVKDGMEESVSGGRNVKNMRPTINSYMYANAAAMIELAKLAGRTDLIQKYEAKSKTFKSNVIDSLWDNSDKFFKTKLEKGQLHHAREAIGFIPWYFNIVPDAPEYAQAWKQVNDPDGFNGQWGLTTAERREPTFQTRGTGRSCEWDGPIWPFASSQTLKGMSNFLVNYKNNAGITKADFYNQVAKYAKSHVMNGKSYVGEYQDDKSGYWLKGDDPRSKFYNHSTYADVIINDLLGFKPSLDNSFSLNPLIPEGTWDYFALENLRYKGRDINIYWDKAGLRYQKGKGLKIFVDGELISSSSSLKDIKIKLK</sequence>
<dbReference type="InterPro" id="IPR005194">
    <property type="entry name" value="Glyco_hydro_65_C"/>
</dbReference>
<evidence type="ECO:0000256" key="1">
    <source>
        <dbReference type="SAM" id="SignalP"/>
    </source>
</evidence>
<dbReference type="Gene3D" id="1.50.10.10">
    <property type="match status" value="1"/>
</dbReference>
<dbReference type="InterPro" id="IPR054491">
    <property type="entry name" value="MGH1-like_GH"/>
</dbReference>
<accession>A0ABS7Z3J1</accession>
<comment type="caution">
    <text evidence="4">The sequence shown here is derived from an EMBL/GenBank/DDBJ whole genome shotgun (WGS) entry which is preliminary data.</text>
</comment>
<keyword evidence="1" id="KW-0732">Signal</keyword>